<dbReference type="OrthoDB" id="5386199at2759"/>
<evidence type="ECO:0000256" key="1">
    <source>
        <dbReference type="SAM" id="Phobius"/>
    </source>
</evidence>
<dbReference type="AlphaFoldDB" id="A0A0C2XRN1"/>
<feature type="transmembrane region" description="Helical" evidence="1">
    <location>
        <begin position="12"/>
        <end position="35"/>
    </location>
</feature>
<gene>
    <name evidence="2" type="ORF">M413DRAFT_446525</name>
</gene>
<sequence length="162" mass="17937">MFLVESSLPMNARVALAGIALGTSGLSTGLVSWCAKPYVTKMRRFRPDGAGTAEELELTTYTLTLRPRITKVYDPSFLIETRRPLAKWELAEQITLTEYRTDAVGTNVHPTPGGAETVSETTNERGEVMGRWVVKWGEGGVGTCHEVGHVVRYFNVHEELLQ</sequence>
<reference evidence="2 3" key="1">
    <citation type="submission" date="2014-04" db="EMBL/GenBank/DDBJ databases">
        <authorList>
            <consortium name="DOE Joint Genome Institute"/>
            <person name="Kuo A."/>
            <person name="Gay G."/>
            <person name="Dore J."/>
            <person name="Kohler A."/>
            <person name="Nagy L.G."/>
            <person name="Floudas D."/>
            <person name="Copeland A."/>
            <person name="Barry K.W."/>
            <person name="Cichocki N."/>
            <person name="Veneault-Fourrey C."/>
            <person name="LaButti K."/>
            <person name="Lindquist E.A."/>
            <person name="Lipzen A."/>
            <person name="Lundell T."/>
            <person name="Morin E."/>
            <person name="Murat C."/>
            <person name="Sun H."/>
            <person name="Tunlid A."/>
            <person name="Henrissat B."/>
            <person name="Grigoriev I.V."/>
            <person name="Hibbett D.S."/>
            <person name="Martin F."/>
            <person name="Nordberg H.P."/>
            <person name="Cantor M.N."/>
            <person name="Hua S.X."/>
        </authorList>
    </citation>
    <scope>NUCLEOTIDE SEQUENCE [LARGE SCALE GENOMIC DNA]</scope>
    <source>
        <strain evidence="3">h7</strain>
    </source>
</reference>
<keyword evidence="1" id="KW-0812">Transmembrane</keyword>
<proteinExistence type="predicted"/>
<organism evidence="2 3">
    <name type="scientific">Hebeloma cylindrosporum</name>
    <dbReference type="NCBI Taxonomy" id="76867"/>
    <lineage>
        <taxon>Eukaryota</taxon>
        <taxon>Fungi</taxon>
        <taxon>Dikarya</taxon>
        <taxon>Basidiomycota</taxon>
        <taxon>Agaricomycotina</taxon>
        <taxon>Agaricomycetes</taxon>
        <taxon>Agaricomycetidae</taxon>
        <taxon>Agaricales</taxon>
        <taxon>Agaricineae</taxon>
        <taxon>Hymenogastraceae</taxon>
        <taxon>Hebeloma</taxon>
    </lineage>
</organism>
<reference evidence="3" key="2">
    <citation type="submission" date="2015-01" db="EMBL/GenBank/DDBJ databases">
        <title>Evolutionary Origins and Diversification of the Mycorrhizal Mutualists.</title>
        <authorList>
            <consortium name="DOE Joint Genome Institute"/>
            <consortium name="Mycorrhizal Genomics Consortium"/>
            <person name="Kohler A."/>
            <person name="Kuo A."/>
            <person name="Nagy L.G."/>
            <person name="Floudas D."/>
            <person name="Copeland A."/>
            <person name="Barry K.W."/>
            <person name="Cichocki N."/>
            <person name="Veneault-Fourrey C."/>
            <person name="LaButti K."/>
            <person name="Lindquist E.A."/>
            <person name="Lipzen A."/>
            <person name="Lundell T."/>
            <person name="Morin E."/>
            <person name="Murat C."/>
            <person name="Riley R."/>
            <person name="Ohm R."/>
            <person name="Sun H."/>
            <person name="Tunlid A."/>
            <person name="Henrissat B."/>
            <person name="Grigoriev I.V."/>
            <person name="Hibbett D.S."/>
            <person name="Martin F."/>
        </authorList>
    </citation>
    <scope>NUCLEOTIDE SEQUENCE [LARGE SCALE GENOMIC DNA]</scope>
    <source>
        <strain evidence="3">h7</strain>
    </source>
</reference>
<accession>A0A0C2XRN1</accession>
<keyword evidence="1" id="KW-0472">Membrane</keyword>
<keyword evidence="1" id="KW-1133">Transmembrane helix</keyword>
<evidence type="ECO:0000313" key="2">
    <source>
        <dbReference type="EMBL" id="KIM40338.1"/>
    </source>
</evidence>
<name>A0A0C2XRN1_HEBCY</name>
<dbReference type="Proteomes" id="UP000053424">
    <property type="component" value="Unassembled WGS sequence"/>
</dbReference>
<dbReference type="HOGENOM" id="CLU_1475664_0_0_1"/>
<protein>
    <submittedName>
        <fullName evidence="2">Uncharacterized protein</fullName>
    </submittedName>
</protein>
<dbReference type="EMBL" id="KN831783">
    <property type="protein sequence ID" value="KIM40338.1"/>
    <property type="molecule type" value="Genomic_DNA"/>
</dbReference>
<keyword evidence="3" id="KW-1185">Reference proteome</keyword>
<evidence type="ECO:0000313" key="3">
    <source>
        <dbReference type="Proteomes" id="UP000053424"/>
    </source>
</evidence>